<dbReference type="EMBL" id="JAUSUB010000014">
    <property type="protein sequence ID" value="MDQ0271284.1"/>
    <property type="molecule type" value="Genomic_DNA"/>
</dbReference>
<dbReference type="Proteomes" id="UP001238088">
    <property type="component" value="Unassembled WGS sequence"/>
</dbReference>
<proteinExistence type="predicted"/>
<organism evidence="2 3">
    <name type="scientific">Cytobacillus purgationiresistens</name>
    <dbReference type="NCBI Taxonomy" id="863449"/>
    <lineage>
        <taxon>Bacteria</taxon>
        <taxon>Bacillati</taxon>
        <taxon>Bacillota</taxon>
        <taxon>Bacilli</taxon>
        <taxon>Bacillales</taxon>
        <taxon>Bacillaceae</taxon>
        <taxon>Cytobacillus</taxon>
    </lineage>
</organism>
<evidence type="ECO:0000259" key="1">
    <source>
        <dbReference type="Pfam" id="PF21418"/>
    </source>
</evidence>
<name>A0ABU0AJ35_9BACI</name>
<feature type="domain" description="Lincosamide nucleotidyltransferase-like C-terminal" evidence="1">
    <location>
        <begin position="1"/>
        <end position="107"/>
    </location>
</feature>
<evidence type="ECO:0000313" key="3">
    <source>
        <dbReference type="Proteomes" id="UP001238088"/>
    </source>
</evidence>
<reference evidence="2 3" key="1">
    <citation type="submission" date="2023-07" db="EMBL/GenBank/DDBJ databases">
        <title>Genomic Encyclopedia of Type Strains, Phase IV (KMG-IV): sequencing the most valuable type-strain genomes for metagenomic binning, comparative biology and taxonomic classification.</title>
        <authorList>
            <person name="Goeker M."/>
        </authorList>
    </citation>
    <scope>NUCLEOTIDE SEQUENCE [LARGE SCALE GENOMIC DNA]</scope>
    <source>
        <strain evidence="2 3">DSM 23494</strain>
    </source>
</reference>
<dbReference type="Pfam" id="PF21418">
    <property type="entry name" value="LinB-like_C"/>
    <property type="match status" value="1"/>
</dbReference>
<dbReference type="Gene3D" id="1.20.120.330">
    <property type="entry name" value="Nucleotidyltransferases domain 2"/>
    <property type="match status" value="1"/>
</dbReference>
<comment type="caution">
    <text evidence="2">The sequence shown here is derived from an EMBL/GenBank/DDBJ whole genome shotgun (WGS) entry which is preliminary data.</text>
</comment>
<protein>
    <recommendedName>
        <fullName evidence="1">Lincosamide nucleotidyltransferase-like C-terminal domain-containing protein</fullName>
    </recommendedName>
</protein>
<gene>
    <name evidence="2" type="ORF">J2S17_003172</name>
</gene>
<evidence type="ECO:0000313" key="2">
    <source>
        <dbReference type="EMBL" id="MDQ0271284.1"/>
    </source>
</evidence>
<keyword evidence="3" id="KW-1185">Reference proteome</keyword>
<accession>A0ABU0AJ35</accession>
<sequence length="109" mass="12887">MELNVLKRGEFARSLEVLSHVQKYILQLIRIKEQNVERWLNSTKNLERDISKESYLKYTATTAKLDQSELQSAYGNSLSVIQELFDQLKGLYQIEISQDLLRKFQEYLD</sequence>
<dbReference type="InterPro" id="IPR048495">
    <property type="entry name" value="LinB-like_C"/>
</dbReference>